<dbReference type="PROSITE" id="PS50885">
    <property type="entry name" value="HAMP"/>
    <property type="match status" value="1"/>
</dbReference>
<dbReference type="Proteomes" id="UP001629214">
    <property type="component" value="Unassembled WGS sequence"/>
</dbReference>
<keyword evidence="6 11" id="KW-0812">Transmembrane</keyword>
<keyword evidence="4" id="KW-0597">Phosphoprotein</keyword>
<dbReference type="InterPro" id="IPR003594">
    <property type="entry name" value="HATPase_dom"/>
</dbReference>
<dbReference type="PANTHER" id="PTHR45436">
    <property type="entry name" value="SENSOR HISTIDINE KINASE YKOH"/>
    <property type="match status" value="1"/>
</dbReference>
<name>A0ABW8ZE04_9BURK</name>
<feature type="domain" description="Histidine kinase" evidence="12">
    <location>
        <begin position="237"/>
        <end position="451"/>
    </location>
</feature>
<dbReference type="InterPro" id="IPR004358">
    <property type="entry name" value="Sig_transdc_His_kin-like_C"/>
</dbReference>
<evidence type="ECO:0000256" key="3">
    <source>
        <dbReference type="ARBA" id="ARBA00012438"/>
    </source>
</evidence>
<dbReference type="PRINTS" id="PR00344">
    <property type="entry name" value="BCTRLSENSOR"/>
</dbReference>
<evidence type="ECO:0000256" key="7">
    <source>
        <dbReference type="ARBA" id="ARBA00022777"/>
    </source>
</evidence>
<evidence type="ECO:0000313" key="14">
    <source>
        <dbReference type="EMBL" id="MFL9881364.1"/>
    </source>
</evidence>
<comment type="caution">
    <text evidence="14">The sequence shown here is derived from an EMBL/GenBank/DDBJ whole genome shotgun (WGS) entry which is preliminary data.</text>
</comment>
<dbReference type="Gene3D" id="3.30.565.10">
    <property type="entry name" value="Histidine kinase-like ATPase, C-terminal domain"/>
    <property type="match status" value="1"/>
</dbReference>
<protein>
    <recommendedName>
        <fullName evidence="3">histidine kinase</fullName>
        <ecNumber evidence="3">2.7.13.3</ecNumber>
    </recommendedName>
</protein>
<dbReference type="CDD" id="cd00082">
    <property type="entry name" value="HisKA"/>
    <property type="match status" value="1"/>
</dbReference>
<gene>
    <name evidence="14" type="ORF">PQR63_23405</name>
</gene>
<evidence type="ECO:0000256" key="8">
    <source>
        <dbReference type="ARBA" id="ARBA00022989"/>
    </source>
</evidence>
<feature type="transmembrane region" description="Helical" evidence="11">
    <location>
        <begin position="158"/>
        <end position="176"/>
    </location>
</feature>
<evidence type="ECO:0000259" key="12">
    <source>
        <dbReference type="PROSITE" id="PS50109"/>
    </source>
</evidence>
<dbReference type="Gene3D" id="1.10.287.130">
    <property type="match status" value="1"/>
</dbReference>
<dbReference type="Pfam" id="PF00512">
    <property type="entry name" value="HisKA"/>
    <property type="match status" value="1"/>
</dbReference>
<evidence type="ECO:0000313" key="15">
    <source>
        <dbReference type="Proteomes" id="UP001629214"/>
    </source>
</evidence>
<keyword evidence="9" id="KW-0902">Two-component regulatory system</keyword>
<dbReference type="RefSeq" id="WP_408170679.1">
    <property type="nucleotide sequence ID" value="NZ_JAQQFR010000027.1"/>
</dbReference>
<evidence type="ECO:0000256" key="10">
    <source>
        <dbReference type="ARBA" id="ARBA00023136"/>
    </source>
</evidence>
<dbReference type="SMART" id="SM00387">
    <property type="entry name" value="HATPase_c"/>
    <property type="match status" value="1"/>
</dbReference>
<reference evidence="14 15" key="1">
    <citation type="journal article" date="2024" name="Chem. Sci.">
        <title>Discovery of megapolipeptins by genome mining of a Burkholderiales bacteria collection.</title>
        <authorList>
            <person name="Paulo B.S."/>
            <person name="Recchia M.J.J."/>
            <person name="Lee S."/>
            <person name="Fergusson C.H."/>
            <person name="Romanowski S.B."/>
            <person name="Hernandez A."/>
            <person name="Krull N."/>
            <person name="Liu D.Y."/>
            <person name="Cavanagh H."/>
            <person name="Bos A."/>
            <person name="Gray C.A."/>
            <person name="Murphy B.T."/>
            <person name="Linington R.G."/>
            <person name="Eustaquio A.S."/>
        </authorList>
    </citation>
    <scope>NUCLEOTIDE SEQUENCE [LARGE SCALE GENOMIC DNA]</scope>
    <source>
        <strain evidence="14 15">RL21-008-BIB-B</strain>
    </source>
</reference>
<evidence type="ECO:0000256" key="6">
    <source>
        <dbReference type="ARBA" id="ARBA00022692"/>
    </source>
</evidence>
<dbReference type="GO" id="GO:0005524">
    <property type="term" value="F:ATP binding"/>
    <property type="evidence" value="ECO:0007669"/>
    <property type="project" value="UniProtKB-KW"/>
</dbReference>
<proteinExistence type="predicted"/>
<dbReference type="InterPro" id="IPR003661">
    <property type="entry name" value="HisK_dim/P_dom"/>
</dbReference>
<feature type="domain" description="HAMP" evidence="13">
    <location>
        <begin position="177"/>
        <end position="229"/>
    </location>
</feature>
<keyword evidence="7" id="KW-0418">Kinase</keyword>
<accession>A0ABW8ZE04</accession>
<keyword evidence="8 11" id="KW-1133">Transmembrane helix</keyword>
<organism evidence="14 15">
    <name type="scientific">Herbaspirillum rhizosphaerae</name>
    <dbReference type="NCBI Taxonomy" id="346179"/>
    <lineage>
        <taxon>Bacteria</taxon>
        <taxon>Pseudomonadati</taxon>
        <taxon>Pseudomonadota</taxon>
        <taxon>Betaproteobacteria</taxon>
        <taxon>Burkholderiales</taxon>
        <taxon>Oxalobacteraceae</taxon>
        <taxon>Herbaspirillum</taxon>
    </lineage>
</organism>
<dbReference type="EC" id="2.7.13.3" evidence="3"/>
<dbReference type="InterPro" id="IPR036890">
    <property type="entry name" value="HATPase_C_sf"/>
</dbReference>
<dbReference type="Pfam" id="PF02518">
    <property type="entry name" value="HATPase_c"/>
    <property type="match status" value="1"/>
</dbReference>
<comment type="catalytic activity">
    <reaction evidence="1">
        <text>ATP + protein L-histidine = ADP + protein N-phospho-L-histidine.</text>
        <dbReference type="EC" id="2.7.13.3"/>
    </reaction>
</comment>
<dbReference type="PANTHER" id="PTHR45436:SF15">
    <property type="entry name" value="SENSOR HISTIDINE KINASE CUSS"/>
    <property type="match status" value="1"/>
</dbReference>
<evidence type="ECO:0000259" key="13">
    <source>
        <dbReference type="PROSITE" id="PS50885"/>
    </source>
</evidence>
<sequence length="452" mass="49991">MDGFKRRLKDSLQFRLSLTLSISILSIAIVAGFFAFYTAFDEAHELQDDVLRQVATLFDRHGLNPPDKGDAGNESDSEKESRVFVQIVSPNINDNAKNGLPTLLPLPTTLADGMQTVIAGSENYRVFVKKLSTGQRLAVAQETDIRDEIAYESSLRTLMPFLILIPVLLLVVADLIRKIFKPITTLSREIDSRGDQELHPIPVEPLPSEIIPFVGAINRLLARVELSVGVQRRFVADAAHELRSPLTALSLQGERLANAEMSVNARERLATLRHGIDRTKILLEQLLTLAKVHAETERIRTNVSLQKVYRRVLEDALPLAESKHIDIGVTSSTDFNICANEVDLIVLVKNLVDNAIRYTPENGRVDLSIVTGKNEASLVVEDNGPGIPESEWHRVFDPFYRIPGNHEIGSGLGLSIVNAIVSHLGASIHLGFTNKTQLSGLRVAVTFRSTNR</sequence>
<dbReference type="SMART" id="SM00388">
    <property type="entry name" value="HisKA"/>
    <property type="match status" value="1"/>
</dbReference>
<dbReference type="SUPFAM" id="SSF55874">
    <property type="entry name" value="ATPase domain of HSP90 chaperone/DNA topoisomerase II/histidine kinase"/>
    <property type="match status" value="1"/>
</dbReference>
<evidence type="ECO:0000256" key="4">
    <source>
        <dbReference type="ARBA" id="ARBA00022553"/>
    </source>
</evidence>
<dbReference type="PROSITE" id="PS50109">
    <property type="entry name" value="HIS_KIN"/>
    <property type="match status" value="1"/>
</dbReference>
<evidence type="ECO:0000256" key="9">
    <source>
        <dbReference type="ARBA" id="ARBA00023012"/>
    </source>
</evidence>
<dbReference type="InterPro" id="IPR005467">
    <property type="entry name" value="His_kinase_dom"/>
</dbReference>
<evidence type="ECO:0000256" key="5">
    <source>
        <dbReference type="ARBA" id="ARBA00022679"/>
    </source>
</evidence>
<dbReference type="InterPro" id="IPR050428">
    <property type="entry name" value="TCS_sensor_his_kinase"/>
</dbReference>
<evidence type="ECO:0000256" key="2">
    <source>
        <dbReference type="ARBA" id="ARBA00004141"/>
    </source>
</evidence>
<keyword evidence="15" id="KW-1185">Reference proteome</keyword>
<dbReference type="SUPFAM" id="SSF47384">
    <property type="entry name" value="Homodimeric domain of signal transducing histidine kinase"/>
    <property type="match status" value="1"/>
</dbReference>
<evidence type="ECO:0000256" key="11">
    <source>
        <dbReference type="SAM" id="Phobius"/>
    </source>
</evidence>
<dbReference type="InterPro" id="IPR036097">
    <property type="entry name" value="HisK_dim/P_sf"/>
</dbReference>
<evidence type="ECO:0000256" key="1">
    <source>
        <dbReference type="ARBA" id="ARBA00000085"/>
    </source>
</evidence>
<dbReference type="EMBL" id="JAQQFR010000027">
    <property type="protein sequence ID" value="MFL9881364.1"/>
    <property type="molecule type" value="Genomic_DNA"/>
</dbReference>
<feature type="transmembrane region" description="Helical" evidence="11">
    <location>
        <begin position="12"/>
        <end position="37"/>
    </location>
</feature>
<comment type="subcellular location">
    <subcellularLocation>
        <location evidence="2">Membrane</location>
        <topology evidence="2">Multi-pass membrane protein</topology>
    </subcellularLocation>
</comment>
<keyword evidence="14" id="KW-0067">ATP-binding</keyword>
<keyword evidence="5" id="KW-0808">Transferase</keyword>
<dbReference type="InterPro" id="IPR003660">
    <property type="entry name" value="HAMP_dom"/>
</dbReference>
<keyword evidence="10 11" id="KW-0472">Membrane</keyword>
<keyword evidence="14" id="KW-0547">Nucleotide-binding</keyword>